<proteinExistence type="predicted"/>
<evidence type="ECO:0000313" key="1">
    <source>
        <dbReference type="EMBL" id="KGG51661.1"/>
    </source>
</evidence>
<organism evidence="1 2">
    <name type="scientific">Mitosporidium daphniae</name>
    <dbReference type="NCBI Taxonomy" id="1485682"/>
    <lineage>
        <taxon>Eukaryota</taxon>
        <taxon>Fungi</taxon>
        <taxon>Fungi incertae sedis</taxon>
        <taxon>Microsporidia</taxon>
        <taxon>Mitosporidium</taxon>
    </lineage>
</organism>
<dbReference type="AlphaFoldDB" id="A0A098VVA2"/>
<name>A0A098VVA2_9MICR</name>
<protein>
    <submittedName>
        <fullName evidence="1">Uncharacterized protein</fullName>
    </submittedName>
</protein>
<evidence type="ECO:0000313" key="2">
    <source>
        <dbReference type="Proteomes" id="UP000029725"/>
    </source>
</evidence>
<dbReference type="RefSeq" id="XP_013238088.1">
    <property type="nucleotide sequence ID" value="XM_013382634.1"/>
</dbReference>
<dbReference type="HOGENOM" id="CLU_698470_0_0_1"/>
<reference evidence="1 2" key="1">
    <citation type="submission" date="2014-04" db="EMBL/GenBank/DDBJ databases">
        <title>A new species of microsporidia sheds light on the evolution of extreme parasitism.</title>
        <authorList>
            <person name="Haag K.L."/>
            <person name="James T.Y."/>
            <person name="Larsson R."/>
            <person name="Schaer T.M."/>
            <person name="Refardt D."/>
            <person name="Pombert J.-F."/>
            <person name="Ebert D."/>
        </authorList>
    </citation>
    <scope>NUCLEOTIDE SEQUENCE [LARGE SCALE GENOMIC DNA]</scope>
    <source>
        <strain evidence="1 2">UGP3</strain>
        <tissue evidence="1">Spores</tissue>
    </source>
</reference>
<dbReference type="EMBL" id="JMKJ01000222">
    <property type="protein sequence ID" value="KGG51661.1"/>
    <property type="molecule type" value="Genomic_DNA"/>
</dbReference>
<dbReference type="VEuPathDB" id="MicrosporidiaDB:DI09_2p380"/>
<keyword evidence="2" id="KW-1185">Reference proteome</keyword>
<comment type="caution">
    <text evidence="1">The sequence shown here is derived from an EMBL/GenBank/DDBJ whole genome shotgun (WGS) entry which is preliminary data.</text>
</comment>
<dbReference type="Proteomes" id="UP000029725">
    <property type="component" value="Unassembled WGS sequence"/>
</dbReference>
<dbReference type="GeneID" id="25259466"/>
<gene>
    <name evidence="1" type="ORF">DI09_2p380</name>
</gene>
<accession>A0A098VVA2</accession>
<sequence length="395" mass="44012">MNGLLCQYNSLGGVPTPDILNVLSPALKAYYSENAWDSILRTHIRSRIQDADIATSFHQTIVQPLELCFSTISMFNADEALCFSILEETVELCPATCLSSLIDSIERMSPTLQKVFSLDLLAVLQLYNAEEGSQHYKLWVSFLSTIETLVKQCSSDALIGNLTSQSDSMEPSFNYPWHYLYSQDLFMHQDPCEDVPEQKKKKTIVKDESAFISIIERLFSEASCSPFWSITIDEIPMSRAIDSLKDDEKAWVKWRASGSHGIPKYDSELQVEPVSSDSPCPVDQPSFGFVKCDYSFLGSEASGKMAKPNLSTHLSILKDEDPSDREGLFHDPVSITFMFNCSYSGGSTYDLLLQSIGSNAIDAASATSEEVSDPKLEDEFRGSEVGILYSKVMKM</sequence>